<gene>
    <name evidence="2" type="ORF">EDB81DRAFT_30295</name>
</gene>
<keyword evidence="3" id="KW-1185">Reference proteome</keyword>
<reference evidence="2" key="1">
    <citation type="journal article" date="2021" name="Nat. Commun.">
        <title>Genetic determinants of endophytism in the Arabidopsis root mycobiome.</title>
        <authorList>
            <person name="Mesny F."/>
            <person name="Miyauchi S."/>
            <person name="Thiergart T."/>
            <person name="Pickel B."/>
            <person name="Atanasova L."/>
            <person name="Karlsson M."/>
            <person name="Huettel B."/>
            <person name="Barry K.W."/>
            <person name="Haridas S."/>
            <person name="Chen C."/>
            <person name="Bauer D."/>
            <person name="Andreopoulos W."/>
            <person name="Pangilinan J."/>
            <person name="LaButti K."/>
            <person name="Riley R."/>
            <person name="Lipzen A."/>
            <person name="Clum A."/>
            <person name="Drula E."/>
            <person name="Henrissat B."/>
            <person name="Kohler A."/>
            <person name="Grigoriev I.V."/>
            <person name="Martin F.M."/>
            <person name="Hacquard S."/>
        </authorList>
    </citation>
    <scope>NUCLEOTIDE SEQUENCE</scope>
    <source>
        <strain evidence="2">MPI-CAGE-AT-0147</strain>
    </source>
</reference>
<evidence type="ECO:0000313" key="3">
    <source>
        <dbReference type="Proteomes" id="UP000738349"/>
    </source>
</evidence>
<sequence length="173" mass="19216">MRVHTRASLYAVESTGGRSGGQLVINGVGTQRHRYIHAVVGKVVLTPITIFFLQCPYGRLIRHLFLSSFCCPRRQKQSQDACTRSSNGRPESNGQMQRSNPKKKNQPENPECKGTPLSSHPPGSTISTSNRGHPFPPSFHRPSSFLPLASFRQLKKGRHSSVVRASDSQRVRV</sequence>
<dbReference type="Proteomes" id="UP000738349">
    <property type="component" value="Unassembled WGS sequence"/>
</dbReference>
<proteinExistence type="predicted"/>
<protein>
    <submittedName>
        <fullName evidence="2">Uncharacterized protein</fullName>
    </submittedName>
</protein>
<comment type="caution">
    <text evidence="2">The sequence shown here is derived from an EMBL/GenBank/DDBJ whole genome shotgun (WGS) entry which is preliminary data.</text>
</comment>
<evidence type="ECO:0000256" key="1">
    <source>
        <dbReference type="SAM" id="MobiDB-lite"/>
    </source>
</evidence>
<dbReference type="AlphaFoldDB" id="A0A9P9FRK8"/>
<dbReference type="EMBL" id="JAGMUV010000001">
    <property type="protein sequence ID" value="KAH7175974.1"/>
    <property type="molecule type" value="Genomic_DNA"/>
</dbReference>
<organism evidence="2 3">
    <name type="scientific">Dactylonectria macrodidyma</name>
    <dbReference type="NCBI Taxonomy" id="307937"/>
    <lineage>
        <taxon>Eukaryota</taxon>
        <taxon>Fungi</taxon>
        <taxon>Dikarya</taxon>
        <taxon>Ascomycota</taxon>
        <taxon>Pezizomycotina</taxon>
        <taxon>Sordariomycetes</taxon>
        <taxon>Hypocreomycetidae</taxon>
        <taxon>Hypocreales</taxon>
        <taxon>Nectriaceae</taxon>
        <taxon>Dactylonectria</taxon>
    </lineage>
</organism>
<feature type="compositionally biased region" description="Polar residues" evidence="1">
    <location>
        <begin position="78"/>
        <end position="99"/>
    </location>
</feature>
<evidence type="ECO:0000313" key="2">
    <source>
        <dbReference type="EMBL" id="KAH7175974.1"/>
    </source>
</evidence>
<name>A0A9P9FRK8_9HYPO</name>
<feature type="compositionally biased region" description="Polar residues" evidence="1">
    <location>
        <begin position="116"/>
        <end position="131"/>
    </location>
</feature>
<accession>A0A9P9FRK8</accession>
<feature type="region of interest" description="Disordered" evidence="1">
    <location>
        <begin position="77"/>
        <end position="142"/>
    </location>
</feature>